<dbReference type="InterPro" id="IPR051368">
    <property type="entry name" value="SerProtInhib-TIL_Domain"/>
</dbReference>
<dbReference type="WBParaSite" id="MBELARI_LOCUS4828">
    <property type="protein sequence ID" value="MBELARI_LOCUS4828"/>
    <property type="gene ID" value="MBELARI_LOCUS4828"/>
</dbReference>
<feature type="region of interest" description="Disordered" evidence="4">
    <location>
        <begin position="549"/>
        <end position="576"/>
    </location>
</feature>
<name>A0AAF3FD49_9BILA</name>
<keyword evidence="5" id="KW-0732">Signal</keyword>
<accession>A0AAF3FD49</accession>
<feature type="chain" id="PRO_5042025626" description="TIL domain-containing protein" evidence="5">
    <location>
        <begin position="26"/>
        <end position="687"/>
    </location>
</feature>
<evidence type="ECO:0000313" key="8">
    <source>
        <dbReference type="WBParaSite" id="MBELARI_LOCUS4828"/>
    </source>
</evidence>
<evidence type="ECO:0000256" key="4">
    <source>
        <dbReference type="SAM" id="MobiDB-lite"/>
    </source>
</evidence>
<feature type="domain" description="TIL" evidence="6">
    <location>
        <begin position="338"/>
        <end position="393"/>
    </location>
</feature>
<organism evidence="7 8">
    <name type="scientific">Mesorhabditis belari</name>
    <dbReference type="NCBI Taxonomy" id="2138241"/>
    <lineage>
        <taxon>Eukaryota</taxon>
        <taxon>Metazoa</taxon>
        <taxon>Ecdysozoa</taxon>
        <taxon>Nematoda</taxon>
        <taxon>Chromadorea</taxon>
        <taxon>Rhabditida</taxon>
        <taxon>Rhabditina</taxon>
        <taxon>Rhabditomorpha</taxon>
        <taxon>Rhabditoidea</taxon>
        <taxon>Rhabditidae</taxon>
        <taxon>Mesorhabditinae</taxon>
        <taxon>Mesorhabditis</taxon>
    </lineage>
</organism>
<feature type="domain" description="TIL" evidence="6">
    <location>
        <begin position="278"/>
        <end position="331"/>
    </location>
</feature>
<keyword evidence="7" id="KW-1185">Reference proteome</keyword>
<dbReference type="PANTHER" id="PTHR23259:SF70">
    <property type="entry name" value="ACCESSORY GLAND PROTEIN ACP62F-RELATED"/>
    <property type="match status" value="1"/>
</dbReference>
<sequence length="687" mass="72802">MSFYLLKISIFLFLVLEINGQSATAAPPAVDPTASTSPVLQATTIPSCSLNETFLLCTTCENQCNLVEMDCTNVCGPAMCQCRDGFYRNSTGSCVQGHDCGLHNIQQIQREIPATLPGANLCKDVWCPDGSSCLLIPPQDCQANCGDNATCTTENCIPEASCVQDVLIVYYEHSNMSCPGNETWMDCSSDCENTCFVTQQNCSNICGLPKCQCQDGYYRNMTGYCVQGHDCNQDLSVTQLPSTESIATGCDFIACTNGTICKMTESKAECVLNVTHTCAMNEGWKDCASQCEPSCETHEPACAAICAPSACQCLGGFFRNGNGSCVVLGDCTAAYPTCGANEVVKACGTSCEATCENPFLQCDEDCVDYAQTCQCSSNFVRDPLGDCVSMLQCNESLPTNCSTVTCPLNKVCNIVNGFARCVVEPIPETTLASTTTAYDPFATVITTIATTLMTEHQTSPVTGEGITGDPGFPTESTTINPSTNFATEQTLDTVGTFGTGATDASTTMGSTETTIDFTGTTITATMGPTETTIDFTGFTGISTIAGTGNTTKNPITTGNSTENGTTKSPNPCGKHERETKCKFCEETCRGVKVCTATPTVCTKGCICAYGFVRNSKMKCIKRTQCSKNPGCQANETWSTCLSNEQKCDIVANNTIPIIGQQCFGGCGCVGNFSRNSVGECVTPESCS</sequence>
<dbReference type="SUPFAM" id="SSF57567">
    <property type="entry name" value="Serine protease inhibitors"/>
    <property type="match status" value="6"/>
</dbReference>
<evidence type="ECO:0000256" key="1">
    <source>
        <dbReference type="ARBA" id="ARBA00022690"/>
    </source>
</evidence>
<dbReference type="InterPro" id="IPR002919">
    <property type="entry name" value="TIL_dom"/>
</dbReference>
<evidence type="ECO:0000256" key="5">
    <source>
        <dbReference type="SAM" id="SignalP"/>
    </source>
</evidence>
<evidence type="ECO:0000256" key="3">
    <source>
        <dbReference type="ARBA" id="ARBA00023157"/>
    </source>
</evidence>
<keyword evidence="1" id="KW-0646">Protease inhibitor</keyword>
<dbReference type="AlphaFoldDB" id="A0AAF3FD49"/>
<feature type="signal peptide" evidence="5">
    <location>
        <begin position="1"/>
        <end position="25"/>
    </location>
</feature>
<dbReference type="Pfam" id="PF01826">
    <property type="entry name" value="TIL"/>
    <property type="match status" value="4"/>
</dbReference>
<protein>
    <recommendedName>
        <fullName evidence="6">TIL domain-containing protein</fullName>
    </recommendedName>
</protein>
<dbReference type="InterPro" id="IPR036084">
    <property type="entry name" value="Ser_inhib-like_sf"/>
</dbReference>
<evidence type="ECO:0000259" key="6">
    <source>
        <dbReference type="Pfam" id="PF01826"/>
    </source>
</evidence>
<feature type="compositionally biased region" description="Polar residues" evidence="4">
    <location>
        <begin position="549"/>
        <end position="569"/>
    </location>
</feature>
<dbReference type="PANTHER" id="PTHR23259">
    <property type="entry name" value="RIDDLE"/>
    <property type="match status" value="1"/>
</dbReference>
<dbReference type="CDD" id="cd19941">
    <property type="entry name" value="TIL"/>
    <property type="match status" value="5"/>
</dbReference>
<feature type="domain" description="TIL" evidence="6">
    <location>
        <begin position="48"/>
        <end position="100"/>
    </location>
</feature>
<evidence type="ECO:0000313" key="7">
    <source>
        <dbReference type="Proteomes" id="UP000887575"/>
    </source>
</evidence>
<dbReference type="Gene3D" id="2.10.25.10">
    <property type="entry name" value="Laminin"/>
    <property type="match status" value="6"/>
</dbReference>
<reference evidence="8" key="1">
    <citation type="submission" date="2024-02" db="UniProtKB">
        <authorList>
            <consortium name="WormBaseParasite"/>
        </authorList>
    </citation>
    <scope>IDENTIFICATION</scope>
</reference>
<proteinExistence type="predicted"/>
<evidence type="ECO:0000256" key="2">
    <source>
        <dbReference type="ARBA" id="ARBA00022900"/>
    </source>
</evidence>
<dbReference type="GO" id="GO:0004867">
    <property type="term" value="F:serine-type endopeptidase inhibitor activity"/>
    <property type="evidence" value="ECO:0007669"/>
    <property type="project" value="UniProtKB-KW"/>
</dbReference>
<feature type="domain" description="TIL" evidence="6">
    <location>
        <begin position="178"/>
        <end position="231"/>
    </location>
</feature>
<keyword evidence="2" id="KW-0722">Serine protease inhibitor</keyword>
<dbReference type="Proteomes" id="UP000887575">
    <property type="component" value="Unassembled WGS sequence"/>
</dbReference>
<keyword evidence="3" id="KW-1015">Disulfide bond</keyword>